<evidence type="ECO:0000313" key="13">
    <source>
        <dbReference type="Proteomes" id="UP001363010"/>
    </source>
</evidence>
<evidence type="ECO:0000256" key="7">
    <source>
        <dbReference type="ARBA" id="ARBA00023136"/>
    </source>
</evidence>
<dbReference type="EMBL" id="JBBKZV010000002">
    <property type="protein sequence ID" value="MEJ8821206.1"/>
    <property type="molecule type" value="Genomic_DNA"/>
</dbReference>
<accession>A0ABU8VTS8</accession>
<comment type="subcellular location">
    <subcellularLocation>
        <location evidence="1 8">Cell inner membrane</location>
        <topology evidence="1 8">Multi-pass membrane protein</topology>
    </subcellularLocation>
</comment>
<feature type="transmembrane region" description="Helical" evidence="9">
    <location>
        <begin position="170"/>
        <end position="188"/>
    </location>
</feature>
<keyword evidence="7 9" id="KW-0472">Membrane</keyword>
<evidence type="ECO:0000256" key="3">
    <source>
        <dbReference type="ARBA" id="ARBA00022475"/>
    </source>
</evidence>
<feature type="transmembrane region" description="Helical" evidence="9">
    <location>
        <begin position="200"/>
        <end position="231"/>
    </location>
</feature>
<feature type="transmembrane region" description="Helical" evidence="9">
    <location>
        <begin position="100"/>
        <end position="121"/>
    </location>
</feature>
<keyword evidence="2 8" id="KW-0813">Transport</keyword>
<gene>
    <name evidence="12" type="ORF">WKW80_04025</name>
</gene>
<dbReference type="Pfam" id="PF04290">
    <property type="entry name" value="DctQ"/>
    <property type="match status" value="1"/>
</dbReference>
<feature type="transmembrane region" description="Helical" evidence="9">
    <location>
        <begin position="501"/>
        <end position="523"/>
    </location>
</feature>
<dbReference type="PANTHER" id="PTHR33362">
    <property type="entry name" value="SIALIC ACID TRAP TRANSPORTER PERMEASE PROTEIN SIAT-RELATED"/>
    <property type="match status" value="1"/>
</dbReference>
<dbReference type="InterPro" id="IPR010656">
    <property type="entry name" value="DctM"/>
</dbReference>
<evidence type="ECO:0000256" key="2">
    <source>
        <dbReference type="ARBA" id="ARBA00022448"/>
    </source>
</evidence>
<reference evidence="12 13" key="1">
    <citation type="submission" date="2024-03" db="EMBL/GenBank/DDBJ databases">
        <title>Novel species of the genus Variovorax.</title>
        <authorList>
            <person name="Liu Q."/>
            <person name="Xin Y.-H."/>
        </authorList>
    </citation>
    <scope>NUCLEOTIDE SEQUENCE [LARGE SCALE GENOMIC DNA]</scope>
    <source>
        <strain evidence="12 13">KACC 18501</strain>
    </source>
</reference>
<dbReference type="RefSeq" id="WP_340362265.1">
    <property type="nucleotide sequence ID" value="NZ_JBBKZV010000002.1"/>
</dbReference>
<feature type="transmembrane region" description="Helical" evidence="9">
    <location>
        <begin position="433"/>
        <end position="453"/>
    </location>
</feature>
<dbReference type="InterPro" id="IPR055348">
    <property type="entry name" value="DctQ"/>
</dbReference>
<feature type="transmembrane region" description="Helical" evidence="9">
    <location>
        <begin position="335"/>
        <end position="360"/>
    </location>
</feature>
<keyword evidence="13" id="KW-1185">Reference proteome</keyword>
<name>A0ABU8VTS8_9BURK</name>
<dbReference type="Pfam" id="PF06808">
    <property type="entry name" value="DctM"/>
    <property type="match status" value="1"/>
</dbReference>
<dbReference type="InterPro" id="IPR004681">
    <property type="entry name" value="TRAP_DctM"/>
</dbReference>
<feature type="domain" description="Tripartite ATP-independent periplasmic transporters DctQ component" evidence="10">
    <location>
        <begin position="39"/>
        <end position="162"/>
    </location>
</feature>
<keyword evidence="5 9" id="KW-0812">Transmembrane</keyword>
<evidence type="ECO:0000256" key="4">
    <source>
        <dbReference type="ARBA" id="ARBA00022519"/>
    </source>
</evidence>
<feature type="transmembrane region" description="Helical" evidence="9">
    <location>
        <begin position="141"/>
        <end position="158"/>
    </location>
</feature>
<dbReference type="PANTHER" id="PTHR33362:SF2">
    <property type="entry name" value="TRAP TRANSPORTER LARGE PERMEASE PROTEIN"/>
    <property type="match status" value="1"/>
</dbReference>
<evidence type="ECO:0000256" key="8">
    <source>
        <dbReference type="RuleBase" id="RU369079"/>
    </source>
</evidence>
<organism evidence="12 13">
    <name type="scientific">Variovorax humicola</name>
    <dbReference type="NCBI Taxonomy" id="1769758"/>
    <lineage>
        <taxon>Bacteria</taxon>
        <taxon>Pseudomonadati</taxon>
        <taxon>Pseudomonadota</taxon>
        <taxon>Betaproteobacteria</taxon>
        <taxon>Burkholderiales</taxon>
        <taxon>Comamonadaceae</taxon>
        <taxon>Variovorax</taxon>
    </lineage>
</organism>
<comment type="function">
    <text evidence="8">Part of the tripartite ATP-independent periplasmic (TRAP) transport system.</text>
</comment>
<feature type="transmembrane region" description="Helical" evidence="9">
    <location>
        <begin position="292"/>
        <end position="314"/>
    </location>
</feature>
<feature type="transmembrane region" description="Helical" evidence="9">
    <location>
        <begin position="593"/>
        <end position="615"/>
    </location>
</feature>
<sequence length="618" mass="64519">MNLEQALPHRSASGVSVNVTAWLVKGVEAICAALLLVEIGLLFAGVICRYVLHYPLVWSDELASILFIWLTMFGAVLALHRGSHMRLTAVTSRLPRWAPLLGTLSTVLTAVFLVVLMQPVWEHVESESILTTAALGIQNTWRVSSLLVGLGLMLLLTLLDLAPRAATRDFAIAAVVVLALGAALWIAGPSLRAMGNYNLVIFFVLLVGLCIAAGTPIAFAFGICTVAYLVFANDAPLTIVISRMDEGMSHIILLAVPLFVVLGLLLQITGIAKAMIEFLASLLGHVKGGLSYVLLAGIYVVSGISGSKAADIAAIAPALFPEMQKRGYNSGEMGALLTASAAMSETIPPSLVLITIGSVVGVSISALFTGGAVPALVLAIVLAVVVGFKARRNAPAVSEKASKKVIAKLLLVALPALSLPIVIRVAVVEGVATATEVATVGIVYGVLIGLFVYRQFDAKRVYPILVETATLSGAILLIMGTATAMGWALSQSGFSRQLVAAMASMPGGAAGFMAISILVFIVLGSVLEGIPAIVLFGPLLFPAARALGIHDVHYAMVVILAMGLGLFAPPFGVGFFGACAIGKIDPNEAARYIWPYLAALLIGVIVVAAFPWLSIGFL</sequence>
<comment type="caution">
    <text evidence="12">The sequence shown here is derived from an EMBL/GenBank/DDBJ whole genome shotgun (WGS) entry which is preliminary data.</text>
</comment>
<feature type="transmembrane region" description="Helical" evidence="9">
    <location>
        <begin position="465"/>
        <end position="489"/>
    </location>
</feature>
<dbReference type="NCBIfam" id="TIGR00786">
    <property type="entry name" value="dctM"/>
    <property type="match status" value="1"/>
</dbReference>
<evidence type="ECO:0000259" key="11">
    <source>
        <dbReference type="Pfam" id="PF06808"/>
    </source>
</evidence>
<feature type="domain" description="TRAP C4-dicarboxylate transport system permease DctM subunit" evidence="11">
    <location>
        <begin position="207"/>
        <end position="613"/>
    </location>
</feature>
<feature type="transmembrane region" description="Helical" evidence="9">
    <location>
        <begin position="29"/>
        <end position="52"/>
    </location>
</feature>
<feature type="transmembrane region" description="Helical" evidence="9">
    <location>
        <begin position="409"/>
        <end position="427"/>
    </location>
</feature>
<feature type="transmembrane region" description="Helical" evidence="9">
    <location>
        <begin position="530"/>
        <end position="548"/>
    </location>
</feature>
<evidence type="ECO:0000313" key="12">
    <source>
        <dbReference type="EMBL" id="MEJ8821206.1"/>
    </source>
</evidence>
<feature type="transmembrane region" description="Helical" evidence="9">
    <location>
        <begin position="58"/>
        <end position="79"/>
    </location>
</feature>
<evidence type="ECO:0000259" key="10">
    <source>
        <dbReference type="Pfam" id="PF04290"/>
    </source>
</evidence>
<evidence type="ECO:0000256" key="5">
    <source>
        <dbReference type="ARBA" id="ARBA00022692"/>
    </source>
</evidence>
<proteinExistence type="predicted"/>
<evidence type="ECO:0000256" key="6">
    <source>
        <dbReference type="ARBA" id="ARBA00022989"/>
    </source>
</evidence>
<evidence type="ECO:0000256" key="1">
    <source>
        <dbReference type="ARBA" id="ARBA00004429"/>
    </source>
</evidence>
<feature type="transmembrane region" description="Helical" evidence="9">
    <location>
        <begin position="366"/>
        <end position="388"/>
    </location>
</feature>
<keyword evidence="4 8" id="KW-0997">Cell inner membrane</keyword>
<keyword evidence="3" id="KW-1003">Cell membrane</keyword>
<protein>
    <submittedName>
        <fullName evidence="12">TRAP transporter large permease subunit</fullName>
    </submittedName>
</protein>
<evidence type="ECO:0000256" key="9">
    <source>
        <dbReference type="SAM" id="Phobius"/>
    </source>
</evidence>
<dbReference type="Proteomes" id="UP001363010">
    <property type="component" value="Unassembled WGS sequence"/>
</dbReference>
<keyword evidence="6 9" id="KW-1133">Transmembrane helix</keyword>
<feature type="transmembrane region" description="Helical" evidence="9">
    <location>
        <begin position="554"/>
        <end position="581"/>
    </location>
</feature>
<feature type="transmembrane region" description="Helical" evidence="9">
    <location>
        <begin position="251"/>
        <end position="272"/>
    </location>
</feature>